<dbReference type="Proteomes" id="UP000028524">
    <property type="component" value="Unassembled WGS sequence"/>
</dbReference>
<feature type="region of interest" description="Disordered" evidence="1">
    <location>
        <begin position="380"/>
        <end position="456"/>
    </location>
</feature>
<name>A0A084QG22_STAC4</name>
<dbReference type="Gene3D" id="3.60.10.10">
    <property type="entry name" value="Endonuclease/exonuclease/phosphatase"/>
    <property type="match status" value="1"/>
</dbReference>
<reference evidence="3 4" key="1">
    <citation type="journal article" date="2014" name="BMC Genomics">
        <title>Comparative genome sequencing reveals chemotype-specific gene clusters in the toxigenic black mold Stachybotrys.</title>
        <authorList>
            <person name="Semeiks J."/>
            <person name="Borek D."/>
            <person name="Otwinowski Z."/>
            <person name="Grishin N.V."/>
        </authorList>
    </citation>
    <scope>NUCLEOTIDE SEQUENCE [LARGE SCALE GENOMIC DNA]</scope>
    <source>
        <strain evidence="3 4">IBT 40285</strain>
    </source>
</reference>
<dbReference type="SUPFAM" id="SSF56219">
    <property type="entry name" value="DNase I-like"/>
    <property type="match status" value="1"/>
</dbReference>
<evidence type="ECO:0000256" key="1">
    <source>
        <dbReference type="SAM" id="MobiDB-lite"/>
    </source>
</evidence>
<dbReference type="HOGENOM" id="CLU_002027_1_1_1"/>
<feature type="compositionally biased region" description="Low complexity" evidence="1">
    <location>
        <begin position="96"/>
        <end position="112"/>
    </location>
</feature>
<evidence type="ECO:0000313" key="4">
    <source>
        <dbReference type="Proteomes" id="UP000028524"/>
    </source>
</evidence>
<evidence type="ECO:0000259" key="2">
    <source>
        <dbReference type="SMART" id="SM00128"/>
    </source>
</evidence>
<protein>
    <recommendedName>
        <fullName evidence="2">Inositol polyphosphate-related phosphatase domain-containing protein</fullName>
    </recommendedName>
</protein>
<keyword evidence="4" id="KW-1185">Reference proteome</keyword>
<feature type="region of interest" description="Disordered" evidence="1">
    <location>
        <begin position="1"/>
        <end position="144"/>
    </location>
</feature>
<feature type="region of interest" description="Disordered" evidence="1">
    <location>
        <begin position="166"/>
        <end position="333"/>
    </location>
</feature>
<dbReference type="EMBL" id="KL660774">
    <property type="protein sequence ID" value="KFA62907.1"/>
    <property type="molecule type" value="Genomic_DNA"/>
</dbReference>
<feature type="compositionally biased region" description="Basic and acidic residues" evidence="1">
    <location>
        <begin position="308"/>
        <end position="317"/>
    </location>
</feature>
<dbReference type="InterPro" id="IPR036322">
    <property type="entry name" value="WD40_repeat_dom_sf"/>
</dbReference>
<gene>
    <name evidence="3" type="ORF">S40285_02246</name>
</gene>
<feature type="domain" description="Inositol polyphosphate-related phosphatase" evidence="2">
    <location>
        <begin position="810"/>
        <end position="1151"/>
    </location>
</feature>
<dbReference type="PANTHER" id="PTHR11200">
    <property type="entry name" value="INOSITOL 5-PHOSPHATASE"/>
    <property type="match status" value="1"/>
</dbReference>
<dbReference type="SUPFAM" id="SSF50978">
    <property type="entry name" value="WD40 repeat-like"/>
    <property type="match status" value="1"/>
</dbReference>
<evidence type="ECO:0000313" key="3">
    <source>
        <dbReference type="EMBL" id="KFA62907.1"/>
    </source>
</evidence>
<dbReference type="GO" id="GO:0004439">
    <property type="term" value="F:phosphatidylinositol-4,5-bisphosphate 5-phosphatase activity"/>
    <property type="evidence" value="ECO:0007669"/>
    <property type="project" value="TreeGrafter"/>
</dbReference>
<dbReference type="InParanoid" id="A0A084QG22"/>
<feature type="compositionally biased region" description="Pro residues" evidence="1">
    <location>
        <begin position="38"/>
        <end position="54"/>
    </location>
</feature>
<feature type="compositionally biased region" description="Polar residues" evidence="1">
    <location>
        <begin position="409"/>
        <end position="418"/>
    </location>
</feature>
<organism evidence="3 4">
    <name type="scientific">Stachybotrys chlorohalonatus (strain IBT 40285)</name>
    <dbReference type="NCBI Taxonomy" id="1283841"/>
    <lineage>
        <taxon>Eukaryota</taxon>
        <taxon>Fungi</taxon>
        <taxon>Dikarya</taxon>
        <taxon>Ascomycota</taxon>
        <taxon>Pezizomycotina</taxon>
        <taxon>Sordariomycetes</taxon>
        <taxon>Hypocreomycetidae</taxon>
        <taxon>Hypocreales</taxon>
        <taxon>Stachybotryaceae</taxon>
        <taxon>Stachybotrys</taxon>
    </lineage>
</organism>
<dbReference type="OrthoDB" id="2248459at2759"/>
<dbReference type="GO" id="GO:0046856">
    <property type="term" value="P:phosphatidylinositol dephosphorylation"/>
    <property type="evidence" value="ECO:0007669"/>
    <property type="project" value="InterPro"/>
</dbReference>
<dbReference type="InterPro" id="IPR015943">
    <property type="entry name" value="WD40/YVTN_repeat-like_dom_sf"/>
</dbReference>
<dbReference type="FunFam" id="3.60.10.10:FF:000036">
    <property type="entry name" value="Inositol polyphosphate phosphatase, putative"/>
    <property type="match status" value="1"/>
</dbReference>
<dbReference type="AlphaFoldDB" id="A0A084QG22"/>
<sequence length="1215" mass="133294">MHSTATDPAAGDGPDGSSLKPVSSLRARFENMNKTQDAPPPPQPISRPISPAPKPNKLREFKPTQEPAPSTPSPFFTPAGPQDRSTTPVPRPPASRSPGPSHEAESIVRPTSTRPPPPVKSHTLATKPPAVTIQPPLSPPKGRLANISVVDQSIFLNPDAIAHIESPVASPRPFRIPARPVTPSNGASAPRSPGLTASQPPSPPPPRRSGELKREREPKIAPPPPAPRNSKLLIPANKPAKSDASPRHTPSAGTPTLPGSPDESANDEQPPQLPSRPRPQNSHHQPVRPLSVVEQFEPPPLHHSVAVKRRDLEEKGHSKGQLTAHTTQEEQRPMIPARPQAVDSIAHPVPLRRTTGQAGSTFVPPRPSRQVVAPGLQTSEATAAPAPTPPKRISSNPTPVQQMLPPPTRNQGRSQTIDRTTDRAPAEFRISPGTISSLAKPTLPPAGGNGTASPANGVEQVVAYPDGSTTNRRPPFIKKGCYEIQTKYDPRVFDVCGELVCTSGQLTRLWNISDGELLMSLSHTEGVRATSVAFKPAADPQKEGTKIWIGTNLGEILEVDAETHSITPAKPGGHGKCEVIRMYRHYNEMWTLDEAGNFLVWGPDETHVPNLGHGASHHFKVPRGHTFSMVVGDELWLATGKDIRIYAPTPDSSLPFQVLLRPLTVDGAGEVTAGTQINSQPGKVFLGHADGKVSIHTAKDYTCQSVINVSSWKINTMSGVGRHIWAGYTNGSISIYDIDAAPWALVKEWRAHDNPVLNVKVDAASPFRMDRLQVVSLGADNKIKAWDGLLEDDWVEDQMKSQDDKYCDFDELRALVLTWNAGASTPHSLRYSGNDGTFFQDLLQSSGSPDILVFGFQELVDLEDKAATAKRFLKVKKKEGSDQEKMSHQYRDWRDFLLKTLDDYMPADDLYHLLHTAPMVGLFTCVFVKASLRERIRNLSGVEIKRGMGGVYGNKGAVAVRFQVDDTSLCFVNCHLAAGQTQAAARHNDANAILEADVFPAERDANMRIDSFTGGGDGTLILDHELCVLNGDLNYRIDTMSRDTVVTAVKNKNLVKLLERDQLLVARRRNPGLRLRAFEELPITFAPTYKYDVGTDNYDSSEKKRSPAWCDRLLFRGRGRIQQLDYQRHEIRVSDHRPVSGTFRLWVKKVDPKRRAVVWMESQQSFEDLRQRALAKERLLYLMNTCGFDEATSKQLVKDKASRKVSRSPSRVAGG</sequence>
<dbReference type="PRINTS" id="PR01217">
    <property type="entry name" value="PRICHEXTENSN"/>
</dbReference>
<dbReference type="InterPro" id="IPR036691">
    <property type="entry name" value="Endo/exonu/phosph_ase_sf"/>
</dbReference>
<dbReference type="PANTHER" id="PTHR11200:SF240">
    <property type="entry name" value="INOSITOL POLYPHOSPHATE 5-PHOSPHATASE C9G1.10C-RELATED"/>
    <property type="match status" value="1"/>
</dbReference>
<feature type="compositionally biased region" description="Basic and acidic residues" evidence="1">
    <location>
        <begin position="208"/>
        <end position="219"/>
    </location>
</feature>
<accession>A0A084QG22</accession>
<dbReference type="OMA" id="CVFVKHK"/>
<dbReference type="InterPro" id="IPR046985">
    <property type="entry name" value="IP5"/>
</dbReference>
<dbReference type="Gene3D" id="2.130.10.10">
    <property type="entry name" value="YVTN repeat-like/Quinoprotein amine dehydrogenase"/>
    <property type="match status" value="1"/>
</dbReference>
<dbReference type="InterPro" id="IPR000300">
    <property type="entry name" value="IPPc"/>
</dbReference>
<dbReference type="STRING" id="1283841.A0A084QG22"/>
<dbReference type="SMART" id="SM00128">
    <property type="entry name" value="IPPc"/>
    <property type="match status" value="1"/>
</dbReference>
<feature type="compositionally biased region" description="Low complexity" evidence="1">
    <location>
        <begin position="73"/>
        <end position="88"/>
    </location>
</feature>
<proteinExistence type="predicted"/>
<dbReference type="Pfam" id="PF22669">
    <property type="entry name" value="Exo_endo_phos2"/>
    <property type="match status" value="1"/>
</dbReference>